<name>A0AA39Z9L5_9PEZI</name>
<dbReference type="InterPro" id="IPR002355">
    <property type="entry name" value="Cu_oxidase_Cu_BS"/>
</dbReference>
<evidence type="ECO:0000256" key="5">
    <source>
        <dbReference type="SAM" id="MobiDB-lite"/>
    </source>
</evidence>
<gene>
    <name evidence="9" type="ORF">QBC41DRAFT_325118</name>
</gene>
<evidence type="ECO:0000256" key="4">
    <source>
        <dbReference type="ARBA" id="ARBA00023008"/>
    </source>
</evidence>
<keyword evidence="2" id="KW-0479">Metal-binding</keyword>
<dbReference type="InterPro" id="IPR001117">
    <property type="entry name" value="Cu-oxidase_2nd"/>
</dbReference>
<dbReference type="InterPro" id="IPR033138">
    <property type="entry name" value="Cu_oxidase_CS"/>
</dbReference>
<dbReference type="Pfam" id="PF00394">
    <property type="entry name" value="Cu-oxidase"/>
    <property type="match status" value="1"/>
</dbReference>
<comment type="caution">
    <text evidence="9">The sequence shown here is derived from an EMBL/GenBank/DDBJ whole genome shotgun (WGS) entry which is preliminary data.</text>
</comment>
<dbReference type="CDD" id="cd13854">
    <property type="entry name" value="CuRO_1_MaLCC_like"/>
    <property type="match status" value="1"/>
</dbReference>
<dbReference type="PROSITE" id="PS00079">
    <property type="entry name" value="MULTICOPPER_OXIDASE1"/>
    <property type="match status" value="1"/>
</dbReference>
<dbReference type="PANTHER" id="PTHR11709">
    <property type="entry name" value="MULTI-COPPER OXIDASE"/>
    <property type="match status" value="1"/>
</dbReference>
<evidence type="ECO:0000313" key="10">
    <source>
        <dbReference type="Proteomes" id="UP001174997"/>
    </source>
</evidence>
<sequence>MMGAHSCAESTDSGEGSVEEGRNRGPKHTVDDAQVYNHISLWVRVRLRSNNAVSSCNSSYLPHAFTMKAASVWTSIVQVFNFFTFSPDDDSDVSQKPLIPHTNPEQPLTAKIIPIVKDEFGQYRHGDRLMVQEYSSGMVYHPDDYQDVPLRTGGEERSFMFKEHPIVGTPKNGQEGEEGGLNCHYPYMKNWKPCYGPENRTCWLEATDGSGKRIDIDTDYENATLVPFGKTRYFYFDISEQPISPDGMTMEHGKVFQRRYPGPWIEACWGDTIEVTIKNNLRWNGTSVHWHGIRQWETFQFDGVNGITECPIAPGDTFTYRFRALQYGSAWYHSHYSLQYGDGLLGPITIYGPSTAQFGANEAFRPILLSDWNHRSVFEDWPLMMSTGVAPEMTNILINGTGQFGWGPQPEKYTIWLDEGQAHMLILVNTAVDTTFVFSIDNHTLEVIEADFVPIKPYNTTNIKIGIGQRYHILVHGHEDGYKNERYGNYWMRATPARKCSKFAFGPDEQMGIVRYNRTMPPRGWQDPLSEPSLYDTMCADEPYGKLVPWRPWTVRDPVNIDPTVEDPYTLPNNSMYIFNVGMIESGGPNSSTPYIPNDKPYTRWMMHEAPFRINFSDPTLLALDRINELIDKPYLDVVTLSNATEEQWVWMIITAPDKIPQEGGRIFFPAAHPMHLHGHDFALLRQSNKNWYDDLEIGHQGEGRWFTPDKLNCKNERLKCDNPPRRDVVLLPATGYVIIAFKADNPGIWILHCHIAFHASSGLAIQIIENKDKIPEILGRHGDKERIEESCESWRAWQSNPMNHWDWHHPDHFQDDSGV</sequence>
<dbReference type="GO" id="GO:0005507">
    <property type="term" value="F:copper ion binding"/>
    <property type="evidence" value="ECO:0007669"/>
    <property type="project" value="InterPro"/>
</dbReference>
<keyword evidence="3" id="KW-0560">Oxidoreductase</keyword>
<feature type="region of interest" description="Disordered" evidence="5">
    <location>
        <begin position="1"/>
        <end position="30"/>
    </location>
</feature>
<dbReference type="GO" id="GO:0016491">
    <property type="term" value="F:oxidoreductase activity"/>
    <property type="evidence" value="ECO:0007669"/>
    <property type="project" value="UniProtKB-KW"/>
</dbReference>
<feature type="domain" description="Plastocyanin-like" evidence="7">
    <location>
        <begin position="642"/>
        <end position="773"/>
    </location>
</feature>
<dbReference type="Proteomes" id="UP001174997">
    <property type="component" value="Unassembled WGS sequence"/>
</dbReference>
<dbReference type="AlphaFoldDB" id="A0AA39Z9L5"/>
<evidence type="ECO:0000256" key="1">
    <source>
        <dbReference type="ARBA" id="ARBA00010609"/>
    </source>
</evidence>
<evidence type="ECO:0000256" key="3">
    <source>
        <dbReference type="ARBA" id="ARBA00023002"/>
    </source>
</evidence>
<dbReference type="EMBL" id="JAULSY010000082">
    <property type="protein sequence ID" value="KAK0666793.1"/>
    <property type="molecule type" value="Genomic_DNA"/>
</dbReference>
<dbReference type="InterPro" id="IPR011707">
    <property type="entry name" value="Cu-oxidase-like_N"/>
</dbReference>
<dbReference type="InterPro" id="IPR008972">
    <property type="entry name" value="Cupredoxin"/>
</dbReference>
<evidence type="ECO:0000259" key="7">
    <source>
        <dbReference type="Pfam" id="PF07731"/>
    </source>
</evidence>
<dbReference type="Gene3D" id="2.60.40.420">
    <property type="entry name" value="Cupredoxins - blue copper proteins"/>
    <property type="match status" value="3"/>
</dbReference>
<keyword evidence="10" id="KW-1185">Reference proteome</keyword>
<evidence type="ECO:0000259" key="8">
    <source>
        <dbReference type="Pfam" id="PF07732"/>
    </source>
</evidence>
<comment type="similarity">
    <text evidence="1">Belongs to the multicopper oxidase family.</text>
</comment>
<evidence type="ECO:0000256" key="2">
    <source>
        <dbReference type="ARBA" id="ARBA00022723"/>
    </source>
</evidence>
<organism evidence="9 10">
    <name type="scientific">Cercophora samala</name>
    <dbReference type="NCBI Taxonomy" id="330535"/>
    <lineage>
        <taxon>Eukaryota</taxon>
        <taxon>Fungi</taxon>
        <taxon>Dikarya</taxon>
        <taxon>Ascomycota</taxon>
        <taxon>Pezizomycotina</taxon>
        <taxon>Sordariomycetes</taxon>
        <taxon>Sordariomycetidae</taxon>
        <taxon>Sordariales</taxon>
        <taxon>Lasiosphaeriaceae</taxon>
        <taxon>Cercophora</taxon>
    </lineage>
</organism>
<protein>
    <submittedName>
        <fullName evidence="9">Laccase</fullName>
    </submittedName>
</protein>
<dbReference type="FunFam" id="2.60.40.420:FF:000105">
    <property type="entry name" value="WGS project CABT00000000 data, contig 2.7"/>
    <property type="match status" value="1"/>
</dbReference>
<evidence type="ECO:0000313" key="9">
    <source>
        <dbReference type="EMBL" id="KAK0666793.1"/>
    </source>
</evidence>
<dbReference type="InterPro" id="IPR011706">
    <property type="entry name" value="Cu-oxidase_C"/>
</dbReference>
<evidence type="ECO:0000259" key="6">
    <source>
        <dbReference type="Pfam" id="PF00394"/>
    </source>
</evidence>
<feature type="compositionally biased region" description="Basic and acidic residues" evidence="5">
    <location>
        <begin position="19"/>
        <end position="30"/>
    </location>
</feature>
<feature type="domain" description="Plastocyanin-like" evidence="8">
    <location>
        <begin position="238"/>
        <end position="353"/>
    </location>
</feature>
<dbReference type="Pfam" id="PF07731">
    <property type="entry name" value="Cu-oxidase_2"/>
    <property type="match status" value="1"/>
</dbReference>
<reference evidence="9" key="1">
    <citation type="submission" date="2023-06" db="EMBL/GenBank/DDBJ databases">
        <title>Genome-scale phylogeny and comparative genomics of the fungal order Sordariales.</title>
        <authorList>
            <consortium name="Lawrence Berkeley National Laboratory"/>
            <person name="Hensen N."/>
            <person name="Bonometti L."/>
            <person name="Westerberg I."/>
            <person name="Brannstrom I.O."/>
            <person name="Guillou S."/>
            <person name="Cros-Aarteil S."/>
            <person name="Calhoun S."/>
            <person name="Haridas S."/>
            <person name="Kuo A."/>
            <person name="Mondo S."/>
            <person name="Pangilinan J."/>
            <person name="Riley R."/>
            <person name="Labutti K."/>
            <person name="Andreopoulos B."/>
            <person name="Lipzen A."/>
            <person name="Chen C."/>
            <person name="Yanf M."/>
            <person name="Daum C."/>
            <person name="Ng V."/>
            <person name="Clum A."/>
            <person name="Steindorff A."/>
            <person name="Ohm R."/>
            <person name="Martin F."/>
            <person name="Silar P."/>
            <person name="Natvig D."/>
            <person name="Lalanne C."/>
            <person name="Gautier V."/>
            <person name="Ament-Velasquez S.L."/>
            <person name="Kruys A."/>
            <person name="Hutchinson M.I."/>
            <person name="Powell A.J."/>
            <person name="Barry K."/>
            <person name="Miller A.N."/>
            <person name="Grigoriev I.V."/>
            <person name="Debuchy R."/>
            <person name="Gladieux P."/>
            <person name="Thoren M.H."/>
            <person name="Johannesson H."/>
        </authorList>
    </citation>
    <scope>NUCLEOTIDE SEQUENCE</scope>
    <source>
        <strain evidence="9">CBS 307.81</strain>
    </source>
</reference>
<dbReference type="SUPFAM" id="SSF49503">
    <property type="entry name" value="Cupredoxins"/>
    <property type="match status" value="3"/>
</dbReference>
<accession>A0AA39Z9L5</accession>
<dbReference type="InterPro" id="IPR045087">
    <property type="entry name" value="Cu-oxidase_fam"/>
</dbReference>
<dbReference type="FunFam" id="2.60.40.420:FF:000021">
    <property type="entry name" value="Extracellular dihydrogeodin oxidase/laccase"/>
    <property type="match status" value="1"/>
</dbReference>
<dbReference type="CDD" id="cd13880">
    <property type="entry name" value="CuRO_2_MaLCC_like"/>
    <property type="match status" value="1"/>
</dbReference>
<dbReference type="PANTHER" id="PTHR11709:SF71">
    <property type="entry name" value="OXIDOREDUCTASE TPCJ"/>
    <property type="match status" value="1"/>
</dbReference>
<dbReference type="Pfam" id="PF07732">
    <property type="entry name" value="Cu-oxidase_3"/>
    <property type="match status" value="1"/>
</dbReference>
<proteinExistence type="inferred from homology"/>
<keyword evidence="4" id="KW-0186">Copper</keyword>
<dbReference type="PROSITE" id="PS00080">
    <property type="entry name" value="MULTICOPPER_OXIDASE2"/>
    <property type="match status" value="1"/>
</dbReference>
<dbReference type="CDD" id="cd13901">
    <property type="entry name" value="CuRO_3_MaLCC_like"/>
    <property type="match status" value="1"/>
</dbReference>
<feature type="domain" description="Plastocyanin-like" evidence="6">
    <location>
        <begin position="366"/>
        <end position="517"/>
    </location>
</feature>